<feature type="transmembrane region" description="Helical" evidence="1">
    <location>
        <begin position="947"/>
        <end position="966"/>
    </location>
</feature>
<protein>
    <submittedName>
        <fullName evidence="2">RND transporter</fullName>
    </submittedName>
</protein>
<feature type="transmembrane region" description="Helical" evidence="1">
    <location>
        <begin position="358"/>
        <end position="378"/>
    </location>
</feature>
<dbReference type="Pfam" id="PF00873">
    <property type="entry name" value="ACR_tran"/>
    <property type="match status" value="1"/>
</dbReference>
<feature type="transmembrane region" description="Helical" evidence="1">
    <location>
        <begin position="429"/>
        <end position="449"/>
    </location>
</feature>
<feature type="transmembrane region" description="Helical" evidence="1">
    <location>
        <begin position="978"/>
        <end position="1004"/>
    </location>
</feature>
<dbReference type="AlphaFoldDB" id="A0A261VBU0"/>
<accession>A0A261VBU0</accession>
<name>A0A261VBU0_9BORD</name>
<dbReference type="OrthoDB" id="9042683at2"/>
<dbReference type="Gene3D" id="1.20.1640.10">
    <property type="entry name" value="Multidrug efflux transporter AcrB transmembrane domain"/>
    <property type="match status" value="2"/>
</dbReference>
<dbReference type="SUPFAM" id="SSF82693">
    <property type="entry name" value="Multidrug efflux transporter AcrB pore domain, PN1, PN2, PC1 and PC2 subdomains"/>
    <property type="match status" value="3"/>
</dbReference>
<dbReference type="RefSeq" id="WP_094815371.1">
    <property type="nucleotide sequence ID" value="NZ_NEVU01000003.1"/>
</dbReference>
<dbReference type="Gene3D" id="3.30.70.1430">
    <property type="entry name" value="Multidrug efflux transporter AcrB pore domain"/>
    <property type="match status" value="2"/>
</dbReference>
<feature type="transmembrane region" description="Helical" evidence="1">
    <location>
        <begin position="849"/>
        <end position="868"/>
    </location>
</feature>
<dbReference type="InterPro" id="IPR001036">
    <property type="entry name" value="Acrflvin-R"/>
</dbReference>
<dbReference type="PANTHER" id="PTHR32063:SF77">
    <property type="entry name" value="ACR FAMILY TRANSPORT PROTEIN"/>
    <property type="match status" value="1"/>
</dbReference>
<reference evidence="3" key="1">
    <citation type="submission" date="2017-05" db="EMBL/GenBank/DDBJ databases">
        <title>Complete and WGS of Bordetella genogroups.</title>
        <authorList>
            <person name="Spilker T."/>
            <person name="Lipuma J."/>
        </authorList>
    </citation>
    <scope>NUCLEOTIDE SEQUENCE [LARGE SCALE GENOMIC DNA]</scope>
    <source>
        <strain evidence="3">AU6712</strain>
    </source>
</reference>
<dbReference type="GO" id="GO:0005886">
    <property type="term" value="C:plasma membrane"/>
    <property type="evidence" value="ECO:0007669"/>
    <property type="project" value="TreeGrafter"/>
</dbReference>
<dbReference type="Gene3D" id="3.30.70.1320">
    <property type="entry name" value="Multidrug efflux transporter AcrB pore domain like"/>
    <property type="match status" value="1"/>
</dbReference>
<organism evidence="2 3">
    <name type="scientific">Bordetella genomosp. 12</name>
    <dbReference type="NCBI Taxonomy" id="463035"/>
    <lineage>
        <taxon>Bacteria</taxon>
        <taxon>Pseudomonadati</taxon>
        <taxon>Pseudomonadota</taxon>
        <taxon>Betaproteobacteria</taxon>
        <taxon>Burkholderiales</taxon>
        <taxon>Alcaligenaceae</taxon>
        <taxon>Bordetella</taxon>
    </lineage>
</organism>
<feature type="transmembrane region" description="Helical" evidence="1">
    <location>
        <begin position="901"/>
        <end position="926"/>
    </location>
</feature>
<dbReference type="SUPFAM" id="SSF82866">
    <property type="entry name" value="Multidrug efflux transporter AcrB transmembrane domain"/>
    <property type="match status" value="2"/>
</dbReference>
<feature type="transmembrane region" description="Helical" evidence="1">
    <location>
        <begin position="875"/>
        <end position="895"/>
    </location>
</feature>
<keyword evidence="3" id="KW-1185">Reference proteome</keyword>
<feature type="transmembrane region" description="Helical" evidence="1">
    <location>
        <begin position="523"/>
        <end position="544"/>
    </location>
</feature>
<feature type="transmembrane region" description="Helical" evidence="1">
    <location>
        <begin position="12"/>
        <end position="30"/>
    </location>
</feature>
<evidence type="ECO:0000313" key="2">
    <source>
        <dbReference type="EMBL" id="OZI71559.1"/>
    </source>
</evidence>
<dbReference type="Proteomes" id="UP000216429">
    <property type="component" value="Unassembled WGS sequence"/>
</dbReference>
<dbReference type="PANTHER" id="PTHR32063">
    <property type="match status" value="1"/>
</dbReference>
<dbReference type="EMBL" id="NEVU01000003">
    <property type="protein sequence ID" value="OZI71559.1"/>
    <property type="molecule type" value="Genomic_DNA"/>
</dbReference>
<evidence type="ECO:0000313" key="3">
    <source>
        <dbReference type="Proteomes" id="UP000216429"/>
    </source>
</evidence>
<feature type="transmembrane region" description="Helical" evidence="1">
    <location>
        <begin position="329"/>
        <end position="351"/>
    </location>
</feature>
<feature type="transmembrane region" description="Helical" evidence="1">
    <location>
        <begin position="384"/>
        <end position="408"/>
    </location>
</feature>
<keyword evidence="1" id="KW-1133">Transmembrane helix</keyword>
<comment type="caution">
    <text evidence="2">The sequence shown here is derived from an EMBL/GenBank/DDBJ whole genome shotgun (WGS) entry which is preliminary data.</text>
</comment>
<sequence>MNISSWSIRNPVPAVLVFILLTVFGLIGFSKLQIQDFPDTDLPTVTVTATLEGAAPSQLETEVARKIEDKLASLTRLDHITTTITDGSVVLSVSFTLDKDSEVAVNEVRNAVDSARGDLPSSMNAPTVTKQTAANASLMTYVIDSERLDESDLSWFVDNDATKALLAVPGVASIKRLGGIDREVIIDLDPVAMAGLGVTPSDVSDRLKAVQRESSGGQGHIGGQRQSARMIATAESVDEVRQIALPLSDGRWVRLDQIARVTDGHADRESKALHKDKEVLGLQVTRSLGYSDVGVARDVRAAMDKFARDNPQVTIREVSNTIEPVIDNYHGSLELLLEGAVLAIIVVWWFLRDWRATLIAAVALPLSILPTFAFMWLAGYSLNMVTLLSLALVVGILVDDAIVEVENIERHLLMGKRPFEAAMEAADEIGMAVIATTFTLVAVFLPTAFMGGIPGKFFRQFGVTASVAVLASLLVARLLTPMMAAYLLKPRNAEDGRGREDGPIMRRYLHLAASAMRRRKTTILSALLFFVLCLGLAAFIPTAFMPAQDKAQTTITLQVAPGSTLQDTTDMAERAATLLRALPEVKDVFALAGSASSGGMGGTTTADLTSATLTIDLVPRTERHATQSQVEAQMRARLRTLPGLRVAVGGGNSGEALELTLASDDPEALNRAASQVEAGLRTLSGIGNVTSSASLQRPEIQVRPNHAAAAHLGVTSEALGDALRFATYGDYSTALPKLNLPQRQINIRARMSPELRQDLNAVGQLRVQGRDGLVSLASVADIGIGSGPSQIDRIDRLRKVTLTVELNGRAIGEVEREARALPAMQALPESVKQVDQGELQRMSELFQSFGLAMAIGVFCIYAVLVLLFHDFMQPATILSALPLALAGALFALWAAEQAFSMPVVIGVLMLMGIVTKNSILLVEYAIVSRRKGMARFDALMDACHKRARPIVMTTIAMGGGMLPNALGLGAEPSFRQPMAIVVIGGLITSTVLSLVVVPVVFTYVDDLLQWLKKRLLPTRH</sequence>
<dbReference type="Gene3D" id="3.30.2090.10">
    <property type="entry name" value="Multidrug efflux transporter AcrB TolC docking domain, DN and DC subdomains"/>
    <property type="match status" value="2"/>
</dbReference>
<keyword evidence="1" id="KW-0472">Membrane</keyword>
<dbReference type="InterPro" id="IPR027463">
    <property type="entry name" value="AcrB_DN_DC_subdom"/>
</dbReference>
<feature type="transmembrane region" description="Helical" evidence="1">
    <location>
        <begin position="461"/>
        <end position="488"/>
    </location>
</feature>
<dbReference type="Gene3D" id="3.30.70.1440">
    <property type="entry name" value="Multidrug efflux transporter AcrB pore domain"/>
    <property type="match status" value="1"/>
</dbReference>
<dbReference type="SUPFAM" id="SSF82714">
    <property type="entry name" value="Multidrug efflux transporter AcrB TolC docking domain, DN and DC subdomains"/>
    <property type="match status" value="2"/>
</dbReference>
<dbReference type="PRINTS" id="PR00702">
    <property type="entry name" value="ACRIFLAVINRP"/>
</dbReference>
<dbReference type="GO" id="GO:0042910">
    <property type="term" value="F:xenobiotic transmembrane transporter activity"/>
    <property type="evidence" value="ECO:0007669"/>
    <property type="project" value="TreeGrafter"/>
</dbReference>
<gene>
    <name evidence="2" type="ORF">CAL22_17260</name>
</gene>
<evidence type="ECO:0000256" key="1">
    <source>
        <dbReference type="SAM" id="Phobius"/>
    </source>
</evidence>
<proteinExistence type="predicted"/>
<keyword evidence="1" id="KW-0812">Transmembrane</keyword>